<reference evidence="1" key="1">
    <citation type="journal article" date="2020" name="Nature">
        <title>Giant virus diversity and host interactions through global metagenomics.</title>
        <authorList>
            <person name="Schulz F."/>
            <person name="Roux S."/>
            <person name="Paez-Espino D."/>
            <person name="Jungbluth S."/>
            <person name="Walsh D.A."/>
            <person name="Denef V.J."/>
            <person name="McMahon K.D."/>
            <person name="Konstantinidis K.T."/>
            <person name="Eloe-Fadrosh E.A."/>
            <person name="Kyrpides N.C."/>
            <person name="Woyke T."/>
        </authorList>
    </citation>
    <scope>NUCLEOTIDE SEQUENCE</scope>
    <source>
        <strain evidence="1">GVMAG-M-3300025572-1</strain>
    </source>
</reference>
<organism evidence="1">
    <name type="scientific">viral metagenome</name>
    <dbReference type="NCBI Taxonomy" id="1070528"/>
    <lineage>
        <taxon>unclassified sequences</taxon>
        <taxon>metagenomes</taxon>
        <taxon>organismal metagenomes</taxon>
    </lineage>
</organism>
<protein>
    <submittedName>
        <fullName evidence="1">Uncharacterized protein</fullName>
    </submittedName>
</protein>
<evidence type="ECO:0000313" key="1">
    <source>
        <dbReference type="EMBL" id="QHT97910.1"/>
    </source>
</evidence>
<dbReference type="AlphaFoldDB" id="A0A6C0IZA4"/>
<name>A0A6C0IZA4_9ZZZZ</name>
<sequence length="30" mass="3575">MTLCEFCHPQLHRLKQQTLTGTYLIVRESK</sequence>
<proteinExistence type="predicted"/>
<dbReference type="EMBL" id="MN740284">
    <property type="protein sequence ID" value="QHT97910.1"/>
    <property type="molecule type" value="Genomic_DNA"/>
</dbReference>
<accession>A0A6C0IZA4</accession>